<evidence type="ECO:0000313" key="1">
    <source>
        <dbReference type="EMBL" id="OLU45947.1"/>
    </source>
</evidence>
<dbReference type="STRING" id="1862672.BO225_07560"/>
<dbReference type="Proteomes" id="UP000186705">
    <property type="component" value="Unassembled WGS sequence"/>
</dbReference>
<dbReference type="AlphaFoldDB" id="A0A1U7NLT8"/>
<sequence>MYLVVVKDDDLLSPYWAYRPIVLDEAARAIDNCLQGLSLQKKDELVIEIASDVIVKSEQKVYAKAIHTYYRNRLSEEARKLRHTRNSSFFLFIVGVIVLVGI</sequence>
<name>A0A1U7NLT8_9FIRM</name>
<proteinExistence type="predicted"/>
<gene>
    <name evidence="1" type="ORF">BO225_07560</name>
</gene>
<protein>
    <submittedName>
        <fullName evidence="1">Uncharacterized protein</fullName>
    </submittedName>
</protein>
<comment type="caution">
    <text evidence="1">The sequence shown here is derived from an EMBL/GenBank/DDBJ whole genome shotgun (WGS) entry which is preliminary data.</text>
</comment>
<organism evidence="1 2">
    <name type="scientific">Dubosiella newyorkensis</name>
    <dbReference type="NCBI Taxonomy" id="1862672"/>
    <lineage>
        <taxon>Bacteria</taxon>
        <taxon>Bacillati</taxon>
        <taxon>Bacillota</taxon>
        <taxon>Erysipelotrichia</taxon>
        <taxon>Erysipelotrichales</taxon>
        <taxon>Erysipelotrichaceae</taxon>
        <taxon>Dubosiella</taxon>
    </lineage>
</organism>
<accession>A0A1U7NLT8</accession>
<reference evidence="1 2" key="1">
    <citation type="submission" date="2016-11" db="EMBL/GenBank/DDBJ databases">
        <title>Description of two novel members of the family Erysipelotrichaceae: Ileibacterium lipovorans gen. nov., sp. nov. and Dubosiella newyorkensis, gen. nov., sp. nov.</title>
        <authorList>
            <person name="Cox L.M."/>
            <person name="Sohn J."/>
            <person name="Tyrrell K.L."/>
            <person name="Citron D.M."/>
            <person name="Lawson P.A."/>
            <person name="Patel N.B."/>
            <person name="Iizumi T."/>
            <person name="Perez-Perez G.I."/>
            <person name="Goldstein E.J."/>
            <person name="Blaser M.J."/>
        </authorList>
    </citation>
    <scope>NUCLEOTIDE SEQUENCE [LARGE SCALE GENOMIC DNA]</scope>
    <source>
        <strain evidence="1 2">NYU-BL-A4</strain>
    </source>
</reference>
<evidence type="ECO:0000313" key="2">
    <source>
        <dbReference type="Proteomes" id="UP000186705"/>
    </source>
</evidence>
<keyword evidence="2" id="KW-1185">Reference proteome</keyword>
<dbReference type="EMBL" id="MPKA01000078">
    <property type="protein sequence ID" value="OLU45947.1"/>
    <property type="molecule type" value="Genomic_DNA"/>
</dbReference>
<dbReference type="RefSeq" id="WP_076341661.1">
    <property type="nucleotide sequence ID" value="NZ_CAJTMI010000049.1"/>
</dbReference>